<accession>A0ABN1PM94</accession>
<dbReference type="InterPro" id="IPR045990">
    <property type="entry name" value="DUF5946"/>
</dbReference>
<dbReference type="RefSeq" id="WP_343950911.1">
    <property type="nucleotide sequence ID" value="NZ_BAAAHQ010000016.1"/>
</dbReference>
<dbReference type="Pfam" id="PF19371">
    <property type="entry name" value="DUF5946"/>
    <property type="match status" value="1"/>
</dbReference>
<protein>
    <submittedName>
        <fullName evidence="2">Uncharacterized protein</fullName>
    </submittedName>
</protein>
<reference evidence="2 3" key="1">
    <citation type="journal article" date="2019" name="Int. J. Syst. Evol. Microbiol.">
        <title>The Global Catalogue of Microorganisms (GCM) 10K type strain sequencing project: providing services to taxonomists for standard genome sequencing and annotation.</title>
        <authorList>
            <consortium name="The Broad Institute Genomics Platform"/>
            <consortium name="The Broad Institute Genome Sequencing Center for Infectious Disease"/>
            <person name="Wu L."/>
            <person name="Ma J."/>
        </authorList>
    </citation>
    <scope>NUCLEOTIDE SEQUENCE [LARGE SCALE GENOMIC DNA]</scope>
    <source>
        <strain evidence="2 3">JCM 11136</strain>
    </source>
</reference>
<dbReference type="EMBL" id="BAAAHQ010000016">
    <property type="protein sequence ID" value="GAA0930324.1"/>
    <property type="molecule type" value="Genomic_DNA"/>
</dbReference>
<gene>
    <name evidence="2" type="ORF">GCM10009560_34710</name>
</gene>
<keyword evidence="3" id="KW-1185">Reference proteome</keyword>
<evidence type="ECO:0000313" key="3">
    <source>
        <dbReference type="Proteomes" id="UP001501578"/>
    </source>
</evidence>
<comment type="caution">
    <text evidence="2">The sequence shown here is derived from an EMBL/GenBank/DDBJ whole genome shotgun (WGS) entry which is preliminary data.</text>
</comment>
<proteinExistence type="predicted"/>
<sequence>METCPECGAPACENLFQLLLALDHSRQPPWGPLHGVSVACYLWQHPSRLPASGGAAAWAILHAFLRDGSGGATRQIRQVRRTNSHRSGSQKPSVASDVVAPTPDRRPEHFTVTIADVAENGEFPAEGFTERVTAWAAATVAAWRV</sequence>
<dbReference type="Proteomes" id="UP001501578">
    <property type="component" value="Unassembled WGS sequence"/>
</dbReference>
<organism evidence="2 3">
    <name type="scientific">Nonomuraea longicatena</name>
    <dbReference type="NCBI Taxonomy" id="83682"/>
    <lineage>
        <taxon>Bacteria</taxon>
        <taxon>Bacillati</taxon>
        <taxon>Actinomycetota</taxon>
        <taxon>Actinomycetes</taxon>
        <taxon>Streptosporangiales</taxon>
        <taxon>Streptosporangiaceae</taxon>
        <taxon>Nonomuraea</taxon>
    </lineage>
</organism>
<name>A0ABN1PM94_9ACTN</name>
<evidence type="ECO:0000256" key="1">
    <source>
        <dbReference type="SAM" id="MobiDB-lite"/>
    </source>
</evidence>
<feature type="region of interest" description="Disordered" evidence="1">
    <location>
        <begin position="80"/>
        <end position="105"/>
    </location>
</feature>
<evidence type="ECO:0000313" key="2">
    <source>
        <dbReference type="EMBL" id="GAA0930324.1"/>
    </source>
</evidence>